<dbReference type="InterPro" id="IPR036236">
    <property type="entry name" value="Znf_C2H2_sf"/>
</dbReference>
<keyword evidence="5" id="KW-1185">Reference proteome</keyword>
<sequence>MSQSNTTNSNFPQSSFTFPNPYPHSSHQPLPNHGPYQIWSPHPSGPGPGPGPGSGSRSVSARNPVPSPSPSTQTAKSTPHPHPGTSNFKPRLSLQSDGPIDPRLSSAFPGALQPGQTDHIQRFLVDGPWSSQSLRTNGNPPNGFLHPPNYTIPIQPSLSEIDGTDSGYQTNPPAYSVIGSDPGPSTRFGYSPDVNHFYSAQGSSTSSETTSMRRSSSNYHPGTPSVVSVPSTTHSTGRGNQTRSQIRCHLCGEMSKCKSDHKKHMLRHNKPWKCDYPNCRRAGKGFGTSNDLDRHRKSVHRIGALQNSWKCASENCRNKEKIWPRLDNFKQHIHRMHPEEHQPDLIRRSTYHAPMPDMTGQALRAPSLDLIGIGEEKQYNSNDFDEPASGISLTSDQESNLWNSFDPSSVPDLAVGAGGSVLMPRGDASSSSLSRERQSAAMLLLPSNKPFYHGRSLSIDSMDSADNVSPKNTFQSLRDLADMASRPTPVNSQPPRKHYRLSNAPQTKSEQMIQRVSKILVRSMRTNNQGGASKDLNNNTKNKKITPRQTKSTSTSSRESSQEVVSADEFASITNTHEDMEGDCITDRECLEVSQVLSDLLIKKKKPPRFRSRTSSTSASNAHKCNYADCDSSFARPCELRKHMKRHTKPYGCTFPRCNKRFGSKSDWKRHEKDQHFQTECYICQAPRSPGVGTGKKHSFNDSDNGNNNNSNNNNDEKNDDNDDTAPRCSVVFAKDHQLRSHIETAHAHLSLSSEAIQSTLKASRVGRNYLGTFYCGFCRRVKLLAEKRNKGWAERFDHIDEHFKERKIEEWVCYEGGVAKGEEGKGREEDEDADEDAEGEEESEGDGDVNVGEEKRDDALLKPDITYSTPFPSVPGTAAAPPPPPPPPPPPLPLPTILPVTIDSKHNARKRHTSESDDFSSPPSHSPSNPNSQPSPTLYQTRKRTKMKYFNYCDVSWM</sequence>
<dbReference type="GO" id="GO:0006357">
    <property type="term" value="P:regulation of transcription by RNA polymerase II"/>
    <property type="evidence" value="ECO:0007669"/>
    <property type="project" value="TreeGrafter"/>
</dbReference>
<name>A0A9P9I745_9PLEO</name>
<dbReference type="PANTHER" id="PTHR46179">
    <property type="entry name" value="ZINC FINGER PROTEIN"/>
    <property type="match status" value="1"/>
</dbReference>
<dbReference type="SUPFAM" id="SSF57667">
    <property type="entry name" value="beta-beta-alpha zinc fingers"/>
    <property type="match status" value="1"/>
</dbReference>
<protein>
    <recommendedName>
        <fullName evidence="3">C2H2-type domain-containing protein</fullName>
    </recommendedName>
</protein>
<feature type="compositionally biased region" description="Polar residues" evidence="2">
    <location>
        <begin position="1"/>
        <end position="29"/>
    </location>
</feature>
<proteinExistence type="predicted"/>
<organism evidence="4 5">
    <name type="scientific">Dendryphion nanum</name>
    <dbReference type="NCBI Taxonomy" id="256645"/>
    <lineage>
        <taxon>Eukaryota</taxon>
        <taxon>Fungi</taxon>
        <taxon>Dikarya</taxon>
        <taxon>Ascomycota</taxon>
        <taxon>Pezizomycotina</taxon>
        <taxon>Dothideomycetes</taxon>
        <taxon>Pleosporomycetidae</taxon>
        <taxon>Pleosporales</taxon>
        <taxon>Torulaceae</taxon>
        <taxon>Dendryphion</taxon>
    </lineage>
</organism>
<dbReference type="InterPro" id="IPR013087">
    <property type="entry name" value="Znf_C2H2_type"/>
</dbReference>
<feature type="compositionally biased region" description="Polar residues" evidence="2">
    <location>
        <begin position="503"/>
        <end position="512"/>
    </location>
</feature>
<dbReference type="EMBL" id="JAGMWT010000032">
    <property type="protein sequence ID" value="KAH7109442.1"/>
    <property type="molecule type" value="Genomic_DNA"/>
</dbReference>
<dbReference type="OrthoDB" id="6077919at2759"/>
<feature type="compositionally biased region" description="Polar residues" evidence="2">
    <location>
        <begin position="525"/>
        <end position="540"/>
    </location>
</feature>
<dbReference type="GO" id="GO:0008270">
    <property type="term" value="F:zinc ion binding"/>
    <property type="evidence" value="ECO:0007669"/>
    <property type="project" value="UniProtKB-KW"/>
</dbReference>
<feature type="compositionally biased region" description="Basic and acidic residues" evidence="2">
    <location>
        <begin position="853"/>
        <end position="862"/>
    </location>
</feature>
<feature type="compositionally biased region" description="Low complexity" evidence="2">
    <location>
        <begin position="203"/>
        <end position="237"/>
    </location>
</feature>
<dbReference type="PROSITE" id="PS00028">
    <property type="entry name" value="ZINC_FINGER_C2H2_1"/>
    <property type="match status" value="2"/>
</dbReference>
<feature type="domain" description="C2H2-type" evidence="3">
    <location>
        <begin position="651"/>
        <end position="676"/>
    </location>
</feature>
<feature type="region of interest" description="Disordered" evidence="2">
    <location>
        <begin position="199"/>
        <end position="243"/>
    </location>
</feature>
<dbReference type="PANTHER" id="PTHR46179:SF19">
    <property type="entry name" value="C2H2 FINGER DOMAIN TRANSCRIPTION FACTOR (EUROFUNG)-RELATED"/>
    <property type="match status" value="1"/>
</dbReference>
<dbReference type="PROSITE" id="PS50157">
    <property type="entry name" value="ZINC_FINGER_C2H2_2"/>
    <property type="match status" value="2"/>
</dbReference>
<dbReference type="InterPro" id="IPR051061">
    <property type="entry name" value="Zinc_finger_trans_reg"/>
</dbReference>
<comment type="caution">
    <text evidence="4">The sequence shown here is derived from an EMBL/GenBank/DDBJ whole genome shotgun (WGS) entry which is preliminary data.</text>
</comment>
<dbReference type="Proteomes" id="UP000700596">
    <property type="component" value="Unassembled WGS sequence"/>
</dbReference>
<gene>
    <name evidence="4" type="ORF">B0J11DRAFT_512864</name>
</gene>
<feature type="domain" description="C2H2-type" evidence="3">
    <location>
        <begin position="623"/>
        <end position="652"/>
    </location>
</feature>
<dbReference type="SMART" id="SM00355">
    <property type="entry name" value="ZnF_C2H2"/>
    <property type="match status" value="5"/>
</dbReference>
<keyword evidence="1" id="KW-0863">Zinc-finger</keyword>
<evidence type="ECO:0000259" key="3">
    <source>
        <dbReference type="PROSITE" id="PS50157"/>
    </source>
</evidence>
<dbReference type="AlphaFoldDB" id="A0A9P9I745"/>
<reference evidence="4" key="1">
    <citation type="journal article" date="2021" name="Nat. Commun.">
        <title>Genetic determinants of endophytism in the Arabidopsis root mycobiome.</title>
        <authorList>
            <person name="Mesny F."/>
            <person name="Miyauchi S."/>
            <person name="Thiergart T."/>
            <person name="Pickel B."/>
            <person name="Atanasova L."/>
            <person name="Karlsson M."/>
            <person name="Huettel B."/>
            <person name="Barry K.W."/>
            <person name="Haridas S."/>
            <person name="Chen C."/>
            <person name="Bauer D."/>
            <person name="Andreopoulos W."/>
            <person name="Pangilinan J."/>
            <person name="LaButti K."/>
            <person name="Riley R."/>
            <person name="Lipzen A."/>
            <person name="Clum A."/>
            <person name="Drula E."/>
            <person name="Henrissat B."/>
            <person name="Kohler A."/>
            <person name="Grigoriev I.V."/>
            <person name="Martin F.M."/>
            <person name="Hacquard S."/>
        </authorList>
    </citation>
    <scope>NUCLEOTIDE SEQUENCE</scope>
    <source>
        <strain evidence="4">MPI-CAGE-CH-0243</strain>
    </source>
</reference>
<feature type="region of interest" description="Disordered" evidence="2">
    <location>
        <begin position="1"/>
        <end position="114"/>
    </location>
</feature>
<keyword evidence="1" id="KW-0479">Metal-binding</keyword>
<feature type="region of interest" description="Disordered" evidence="2">
    <location>
        <begin position="691"/>
        <end position="727"/>
    </location>
</feature>
<dbReference type="Gene3D" id="3.30.160.60">
    <property type="entry name" value="Classic Zinc Finger"/>
    <property type="match status" value="3"/>
</dbReference>
<keyword evidence="1" id="KW-0862">Zinc</keyword>
<feature type="region of interest" description="Disordered" evidence="2">
    <location>
        <begin position="525"/>
        <end position="572"/>
    </location>
</feature>
<evidence type="ECO:0000313" key="4">
    <source>
        <dbReference type="EMBL" id="KAH7109442.1"/>
    </source>
</evidence>
<evidence type="ECO:0000313" key="5">
    <source>
        <dbReference type="Proteomes" id="UP000700596"/>
    </source>
</evidence>
<feature type="compositionally biased region" description="Pro residues" evidence="2">
    <location>
        <begin position="881"/>
        <end position="897"/>
    </location>
</feature>
<evidence type="ECO:0000256" key="1">
    <source>
        <dbReference type="PROSITE-ProRule" id="PRU00042"/>
    </source>
</evidence>
<feature type="compositionally biased region" description="Low complexity" evidence="2">
    <location>
        <begin position="702"/>
        <end position="714"/>
    </location>
</feature>
<dbReference type="GO" id="GO:0005634">
    <property type="term" value="C:nucleus"/>
    <property type="evidence" value="ECO:0007669"/>
    <property type="project" value="TreeGrafter"/>
</dbReference>
<feature type="compositionally biased region" description="Polar residues" evidence="2">
    <location>
        <begin position="84"/>
        <end position="96"/>
    </location>
</feature>
<evidence type="ECO:0000256" key="2">
    <source>
        <dbReference type="SAM" id="MobiDB-lite"/>
    </source>
</evidence>
<feature type="region of interest" description="Disordered" evidence="2">
    <location>
        <begin position="484"/>
        <end position="512"/>
    </location>
</feature>
<feature type="compositionally biased region" description="Low complexity" evidence="2">
    <location>
        <begin position="548"/>
        <end position="565"/>
    </location>
</feature>
<feature type="compositionally biased region" description="Low complexity" evidence="2">
    <location>
        <begin position="920"/>
        <end position="937"/>
    </location>
</feature>
<feature type="region of interest" description="Disordered" evidence="2">
    <location>
        <begin position="822"/>
        <end position="944"/>
    </location>
</feature>
<feature type="compositionally biased region" description="Acidic residues" evidence="2">
    <location>
        <begin position="830"/>
        <end position="848"/>
    </location>
</feature>
<accession>A0A9P9I745</accession>